<dbReference type="InterPro" id="IPR056964">
    <property type="entry name" value="Phage_holin"/>
</dbReference>
<name>A0ABT9NIY3_9ACTN</name>
<proteinExistence type="predicted"/>
<feature type="transmembrane region" description="Helical" evidence="1">
    <location>
        <begin position="40"/>
        <end position="60"/>
    </location>
</feature>
<dbReference type="Pfam" id="PF23778">
    <property type="entry name" value="Phage_holin_2"/>
    <property type="match status" value="1"/>
</dbReference>
<keyword evidence="3" id="KW-1185">Reference proteome</keyword>
<evidence type="ECO:0000256" key="1">
    <source>
        <dbReference type="SAM" id="Phobius"/>
    </source>
</evidence>
<keyword evidence="1" id="KW-0812">Transmembrane</keyword>
<feature type="transmembrane region" description="Helical" evidence="1">
    <location>
        <begin position="72"/>
        <end position="90"/>
    </location>
</feature>
<evidence type="ECO:0000313" key="3">
    <source>
        <dbReference type="Proteomes" id="UP001240447"/>
    </source>
</evidence>
<keyword evidence="1" id="KW-1133">Transmembrane helix</keyword>
<protein>
    <submittedName>
        <fullName evidence="2">Uncharacterized protein</fullName>
    </submittedName>
</protein>
<gene>
    <name evidence="2" type="ORF">J2S59_000182</name>
</gene>
<accession>A0ABT9NIY3</accession>
<reference evidence="2 3" key="1">
    <citation type="submission" date="2023-07" db="EMBL/GenBank/DDBJ databases">
        <title>Sequencing the genomes of 1000 actinobacteria strains.</title>
        <authorList>
            <person name="Klenk H.-P."/>
        </authorList>
    </citation>
    <scope>NUCLEOTIDE SEQUENCE [LARGE SCALE GENOMIC DNA]</scope>
    <source>
        <strain evidence="2 3">GD13</strain>
    </source>
</reference>
<dbReference type="EMBL" id="JAUSQM010000001">
    <property type="protein sequence ID" value="MDP9820373.1"/>
    <property type="molecule type" value="Genomic_DNA"/>
</dbReference>
<organism evidence="2 3">
    <name type="scientific">Nocardioides massiliensis</name>
    <dbReference type="NCBI Taxonomy" id="1325935"/>
    <lineage>
        <taxon>Bacteria</taxon>
        <taxon>Bacillati</taxon>
        <taxon>Actinomycetota</taxon>
        <taxon>Actinomycetes</taxon>
        <taxon>Propionibacteriales</taxon>
        <taxon>Nocardioidaceae</taxon>
        <taxon>Nocardioides</taxon>
    </lineage>
</organism>
<comment type="caution">
    <text evidence="2">The sequence shown here is derived from an EMBL/GenBank/DDBJ whole genome shotgun (WGS) entry which is preliminary data.</text>
</comment>
<dbReference type="RefSeq" id="WP_068117365.1">
    <property type="nucleotide sequence ID" value="NZ_CCXJ01000084.1"/>
</dbReference>
<keyword evidence="1" id="KW-0472">Membrane</keyword>
<feature type="transmembrane region" description="Helical" evidence="1">
    <location>
        <begin position="6"/>
        <end position="28"/>
    </location>
</feature>
<sequence>MTADGIYQALFFITWPAAVAYPVIYIVSAPFWRSRTGRALFVKALGVGLMVTVGCLYFLLGSDYWGRNAIRIGGMALVCVGVWAALIEMLHRLRKRYSAP</sequence>
<dbReference type="Proteomes" id="UP001240447">
    <property type="component" value="Unassembled WGS sequence"/>
</dbReference>
<evidence type="ECO:0000313" key="2">
    <source>
        <dbReference type="EMBL" id="MDP9820373.1"/>
    </source>
</evidence>